<dbReference type="GO" id="GO:0005576">
    <property type="term" value="C:extracellular region"/>
    <property type="evidence" value="ECO:0007669"/>
    <property type="project" value="UniProtKB-SubCell"/>
</dbReference>
<dbReference type="Proteomes" id="UP000243515">
    <property type="component" value="Unassembled WGS sequence"/>
</dbReference>
<evidence type="ECO:0000313" key="9">
    <source>
        <dbReference type="Proteomes" id="UP000243515"/>
    </source>
</evidence>
<evidence type="ECO:0000256" key="3">
    <source>
        <dbReference type="ARBA" id="ARBA00022525"/>
    </source>
</evidence>
<evidence type="ECO:0000256" key="6">
    <source>
        <dbReference type="SAM" id="SignalP"/>
    </source>
</evidence>
<evidence type="ECO:0000256" key="1">
    <source>
        <dbReference type="ARBA" id="ARBA00001973"/>
    </source>
</evidence>
<comment type="function">
    <text evidence="5">Lytic polysaccharide monooxygenase (LMPO) that depolymerizes crystalline and amorphous polysaccharides via the oxidation of scissile alpha- or beta-(1-4)-glycosidic bonds, yielding C1 and/or C4 oxidation products. Catalysis by LPMOs requires the reduction of the active-site copper from Cu(II) to Cu(I) by a reducing agent and H(2)O(2) or O(2) as a cosubstrate.</text>
</comment>
<dbReference type="Pfam" id="PF03443">
    <property type="entry name" value="AA9"/>
    <property type="match status" value="1"/>
</dbReference>
<dbReference type="GO" id="GO:0030245">
    <property type="term" value="P:cellulose catabolic process"/>
    <property type="evidence" value="ECO:0007669"/>
    <property type="project" value="UniProtKB-UniRule"/>
</dbReference>
<keyword evidence="4 5" id="KW-1015">Disulfide bond</keyword>
<dbReference type="PANTHER" id="PTHR33353:SF32">
    <property type="entry name" value="ENDO-BETA-1,4-GLUCANASE D"/>
    <property type="match status" value="1"/>
</dbReference>
<keyword evidence="5" id="KW-0136">Cellulose degradation</keyword>
<keyword evidence="5" id="KW-0119">Carbohydrate metabolism</keyword>
<evidence type="ECO:0000256" key="2">
    <source>
        <dbReference type="ARBA" id="ARBA00004613"/>
    </source>
</evidence>
<name>A0A232LSV8_9EURO</name>
<dbReference type="OrthoDB" id="5985073at2759"/>
<evidence type="ECO:0000259" key="7">
    <source>
        <dbReference type="Pfam" id="PF03443"/>
    </source>
</evidence>
<proteinExistence type="predicted"/>
<comment type="catalytic activity">
    <reaction evidence="5">
        <text>[(1-&gt;4)-beta-D-glucosyl]n+m + reduced acceptor + O2 = 4-dehydro-beta-D-glucosyl-[(1-&gt;4)-beta-D-glucosyl]n-1 + [(1-&gt;4)-beta-D-glucosyl]m + acceptor + H2O.</text>
        <dbReference type="EC" id="1.14.99.56"/>
    </reaction>
</comment>
<dbReference type="AlphaFoldDB" id="A0A232LSV8"/>
<evidence type="ECO:0000256" key="5">
    <source>
        <dbReference type="RuleBase" id="RU368122"/>
    </source>
</evidence>
<evidence type="ECO:0000313" key="8">
    <source>
        <dbReference type="EMBL" id="OXV07098.1"/>
    </source>
</evidence>
<evidence type="ECO:0000256" key="4">
    <source>
        <dbReference type="ARBA" id="ARBA00023157"/>
    </source>
</evidence>
<dbReference type="InterPro" id="IPR005103">
    <property type="entry name" value="AA9_LPMO"/>
</dbReference>
<organism evidence="8 9">
    <name type="scientific">Elaphomyces granulatus</name>
    <dbReference type="NCBI Taxonomy" id="519963"/>
    <lineage>
        <taxon>Eukaryota</taxon>
        <taxon>Fungi</taxon>
        <taxon>Dikarya</taxon>
        <taxon>Ascomycota</taxon>
        <taxon>Pezizomycotina</taxon>
        <taxon>Eurotiomycetes</taxon>
        <taxon>Eurotiomycetidae</taxon>
        <taxon>Eurotiales</taxon>
        <taxon>Elaphomycetaceae</taxon>
        <taxon>Elaphomyces</taxon>
    </lineage>
</organism>
<protein>
    <recommendedName>
        <fullName evidence="5">AA9 family lytic polysaccharide monooxygenase</fullName>
        <ecNumber evidence="5">1.14.99.56</ecNumber>
    </recommendedName>
    <alternativeName>
        <fullName evidence="5">Endo-beta-1,4-glucanase</fullName>
    </alternativeName>
    <alternativeName>
        <fullName evidence="5">Glycosyl hydrolase 61 family protein</fullName>
    </alternativeName>
</protein>
<sequence length="383" mass="41725">MFFSSSTQSAVLALFCFFGTSFAHTVMTTIFVDGVNQGDGVCIRMNMNGSTSNTYIKPITSKDMACGKQPYPYVPTSRTERSLYHIGIDGEIGGSRVCSANASSIITFEYREDPTKVDSTSIHPSHKGPAAVYLKKVDSAIASNNAAGDGWFKIWESVYDNSTQTWGTTKMIQNNGHISVKIPDDIQGGSYLIRSELLALHAADNNPPNPQFFVGCAQLYIMAKGCAQPSTVSIGEGTYTLNTPGMAYNIYTTPLALPYPMNGPPVYQPGPGNGNGSYPPPQSEGLKPKGCIFVNGNWCGYEAPSYTDQNSCWNSSRMCWTQSRDCWNKTQPSGFHFCQAFQDAKSVSLNQACMNKEWTGPPNPGKDITPEWPPMKGSLNIFT</sequence>
<dbReference type="CDD" id="cd21175">
    <property type="entry name" value="LPMO_AA9"/>
    <property type="match status" value="1"/>
</dbReference>
<dbReference type="GO" id="GO:0030248">
    <property type="term" value="F:cellulose binding"/>
    <property type="evidence" value="ECO:0007669"/>
    <property type="project" value="UniProtKB-UniRule"/>
</dbReference>
<gene>
    <name evidence="8" type="ORF">Egran_05137</name>
</gene>
<accession>A0A232LSV8</accession>
<keyword evidence="3 5" id="KW-0964">Secreted</keyword>
<comment type="cofactor">
    <cofactor evidence="1">
        <name>Cu(2+)</name>
        <dbReference type="ChEBI" id="CHEBI:29036"/>
    </cofactor>
</comment>
<keyword evidence="6" id="KW-0732">Signal</keyword>
<dbReference type="InterPro" id="IPR049892">
    <property type="entry name" value="AA9"/>
</dbReference>
<dbReference type="PANTHER" id="PTHR33353">
    <property type="entry name" value="PUTATIVE (AFU_ORTHOLOGUE AFUA_1G12560)-RELATED"/>
    <property type="match status" value="1"/>
</dbReference>
<dbReference type="EC" id="1.14.99.56" evidence="5"/>
<dbReference type="Gene3D" id="2.70.50.70">
    <property type="match status" value="1"/>
</dbReference>
<dbReference type="EMBL" id="NPHW01005117">
    <property type="protein sequence ID" value="OXV07098.1"/>
    <property type="molecule type" value="Genomic_DNA"/>
</dbReference>
<reference evidence="8 9" key="1">
    <citation type="journal article" date="2015" name="Environ. Microbiol.">
        <title>Metagenome sequence of Elaphomyces granulatus from sporocarp tissue reveals Ascomycota ectomycorrhizal fingerprints of genome expansion and a Proteobacteria-rich microbiome.</title>
        <authorList>
            <person name="Quandt C.A."/>
            <person name="Kohler A."/>
            <person name="Hesse C.N."/>
            <person name="Sharpton T.J."/>
            <person name="Martin F."/>
            <person name="Spatafora J.W."/>
        </authorList>
    </citation>
    <scope>NUCLEOTIDE SEQUENCE [LARGE SCALE GENOMIC DNA]</scope>
    <source>
        <strain evidence="8 9">OSC145934</strain>
    </source>
</reference>
<keyword evidence="5" id="KW-0624">Polysaccharide degradation</keyword>
<comment type="subcellular location">
    <subcellularLocation>
        <location evidence="2 5">Secreted</location>
    </subcellularLocation>
</comment>
<feature type="domain" description="Auxiliary Activity family 9 catalytic" evidence="7">
    <location>
        <begin position="24"/>
        <end position="253"/>
    </location>
</feature>
<keyword evidence="9" id="KW-1185">Reference proteome</keyword>
<comment type="domain">
    <text evidence="5">Has a modular structure: an endo-beta-1,4-glucanase catalytic module at the N-terminus, a linker rich in serines and threonines, and a C-terminal carbohydrate-binding module (CBM).</text>
</comment>
<dbReference type="GO" id="GO:0008810">
    <property type="term" value="F:cellulase activity"/>
    <property type="evidence" value="ECO:0007669"/>
    <property type="project" value="UniProtKB-UniRule"/>
</dbReference>
<feature type="chain" id="PRO_5012195538" description="AA9 family lytic polysaccharide monooxygenase" evidence="6">
    <location>
        <begin position="24"/>
        <end position="383"/>
    </location>
</feature>
<feature type="signal peptide" evidence="6">
    <location>
        <begin position="1"/>
        <end position="23"/>
    </location>
</feature>
<comment type="caution">
    <text evidence="8">The sequence shown here is derived from an EMBL/GenBank/DDBJ whole genome shotgun (WGS) entry which is preliminary data.</text>
</comment>